<keyword evidence="2" id="KW-1133">Transmembrane helix</keyword>
<feature type="region of interest" description="Disordered" evidence="1">
    <location>
        <begin position="297"/>
        <end position="355"/>
    </location>
</feature>
<feature type="region of interest" description="Disordered" evidence="1">
    <location>
        <begin position="24"/>
        <end position="86"/>
    </location>
</feature>
<name>A0A1R1XPK0_9FUNG</name>
<protein>
    <submittedName>
        <fullName evidence="3">Uncharacterized protein</fullName>
    </submittedName>
</protein>
<feature type="region of interest" description="Disordered" evidence="1">
    <location>
        <begin position="990"/>
        <end position="1022"/>
    </location>
</feature>
<dbReference type="OrthoDB" id="10344652at2759"/>
<keyword evidence="2" id="KW-0472">Membrane</keyword>
<feature type="region of interest" description="Disordered" evidence="1">
    <location>
        <begin position="148"/>
        <end position="167"/>
    </location>
</feature>
<keyword evidence="2" id="KW-0812">Transmembrane</keyword>
<feature type="compositionally biased region" description="Polar residues" evidence="1">
    <location>
        <begin position="148"/>
        <end position="161"/>
    </location>
</feature>
<evidence type="ECO:0000256" key="1">
    <source>
        <dbReference type="SAM" id="MobiDB-lite"/>
    </source>
</evidence>
<evidence type="ECO:0000313" key="4">
    <source>
        <dbReference type="Proteomes" id="UP000187429"/>
    </source>
</evidence>
<feature type="region of interest" description="Disordered" evidence="1">
    <location>
        <begin position="739"/>
        <end position="762"/>
    </location>
</feature>
<feature type="region of interest" description="Disordered" evidence="1">
    <location>
        <begin position="593"/>
        <end position="619"/>
    </location>
</feature>
<accession>A0A1R1XPK0</accession>
<feature type="compositionally biased region" description="Polar residues" evidence="1">
    <location>
        <begin position="53"/>
        <end position="86"/>
    </location>
</feature>
<dbReference type="EMBL" id="LSSM01003862">
    <property type="protein sequence ID" value="OMJ16552.1"/>
    <property type="molecule type" value="Genomic_DNA"/>
</dbReference>
<organism evidence="3 4">
    <name type="scientific">Smittium culicis</name>
    <dbReference type="NCBI Taxonomy" id="133412"/>
    <lineage>
        <taxon>Eukaryota</taxon>
        <taxon>Fungi</taxon>
        <taxon>Fungi incertae sedis</taxon>
        <taxon>Zoopagomycota</taxon>
        <taxon>Kickxellomycotina</taxon>
        <taxon>Harpellomycetes</taxon>
        <taxon>Harpellales</taxon>
        <taxon>Legeriomycetaceae</taxon>
        <taxon>Smittium</taxon>
    </lineage>
</organism>
<evidence type="ECO:0000313" key="3">
    <source>
        <dbReference type="EMBL" id="OMJ16552.1"/>
    </source>
</evidence>
<feature type="region of interest" description="Disordered" evidence="1">
    <location>
        <begin position="404"/>
        <end position="431"/>
    </location>
</feature>
<feature type="compositionally biased region" description="Low complexity" evidence="1">
    <location>
        <begin position="593"/>
        <end position="605"/>
    </location>
</feature>
<feature type="compositionally biased region" description="Polar residues" evidence="1">
    <location>
        <begin position="739"/>
        <end position="758"/>
    </location>
</feature>
<keyword evidence="4" id="KW-1185">Reference proteome</keyword>
<gene>
    <name evidence="3" type="ORF">AYI69_g7799</name>
</gene>
<dbReference type="Proteomes" id="UP000187429">
    <property type="component" value="Unassembled WGS sequence"/>
</dbReference>
<feature type="transmembrane region" description="Helical" evidence="2">
    <location>
        <begin position="1087"/>
        <end position="1107"/>
    </location>
</feature>
<proteinExistence type="predicted"/>
<feature type="compositionally biased region" description="Polar residues" evidence="1">
    <location>
        <begin position="404"/>
        <end position="417"/>
    </location>
</feature>
<evidence type="ECO:0000256" key="2">
    <source>
        <dbReference type="SAM" id="Phobius"/>
    </source>
</evidence>
<feature type="compositionally biased region" description="Polar residues" evidence="1">
    <location>
        <begin position="299"/>
        <end position="315"/>
    </location>
</feature>
<reference evidence="4" key="1">
    <citation type="submission" date="2017-01" db="EMBL/GenBank/DDBJ databases">
        <authorList>
            <person name="Wang Y."/>
            <person name="White M."/>
            <person name="Kvist S."/>
            <person name="Moncalvo J.-M."/>
        </authorList>
    </citation>
    <scope>NUCLEOTIDE SEQUENCE [LARGE SCALE GENOMIC DNA]</scope>
    <source>
        <strain evidence="4">ID-206-W2</strain>
    </source>
</reference>
<comment type="caution">
    <text evidence="3">The sequence shown here is derived from an EMBL/GenBank/DDBJ whole genome shotgun (WGS) entry which is preliminary data.</text>
</comment>
<sequence>MSSDKELKDTMFLNADLKVGQCISDSGASTEDYPIPPNETQTLNDVKKEVYETKSTNNPDSPYNETPNRSNTNVSPFPSPYNPTNIRTSSSKVYKLLSPSPTTNKIFSKADPTEAIKSIYQNSPSPLPGKISNLNNLSSSPLALSTSKFAENTAPSPSPKSLKNPHSIKTVLSISKADSTPQIKDSTNEVSSDQIFPTRAYNSKFVQQISKKHKESIKLLSEFPSFDHTAPNISVDTKSSFKFVPFNPKTKAKDLPSKLKEPSPSVFTKDGFSIKFDPLSKRVKKITSRKSIISELKNFDNQNGPNIQPDQTSMLPDSHRETNPADPTTPSYPLPKKPKLVKKSEDNPNQISDPSSCFEINIDSYFVPNIRNSNSNNSSLKIAQHLAINSENDIVSNKSIGSNTVPSISQSGDCSDNISDKSGTDTETEIDSDLEIDGPKSIKLSDKLGDLYSSITYSFAVFTSLSEPIKIIDLNSNKDSHQIKSITILKSSITPNDGLSWDQVYFFDNFDLLNNSNSPSLGSKSIGPQHYTTHTTSSLIKSLFPTNHKIIANSPKSRSEIPAELFGHFDPENDSDTQISKNIVSSVKAARKSSIISRSHNPKSSSKSRRNSSIVDSTYSPNLSSPLSAQAVFNDYYELKQNKSNSFVFNNQVFIEFGSIGRFKVIVKLYQKLDTLPINHIYTPENSDDQSDEADLLDSFHKHGYDVYNSQGVNFIGLPECSYAKATIRVPYIKIPSSNLAETQDNDPDTQSSNQDSHILSPGIKSDYLTKVLDHESNGLTLSGKNWYVENSTFFINTSSESRISSQSHKILLNKCKKGSSNNIRKTLSTPESIANPELISKKSDSFGEYIENPTANLISENRLNKANSFSTLSTASKPKQRLTLTKSFNSNSTYDVEPESHCICCFNKKLASNTAQKSTPSSKKISPKISDYKPYPCFTSHLILSTSFTFASTKLPLKFSIYSKKPKSTDTTQSELCKFDITKNLNKSHEIEPAEHEPVNEEELEAESNSITSPDFELNGDNELEIEPSENKELEVESSEINHVDVIPAEIVPEKEIFPGIESAKLITSGHQTRNINGTPKNKSKIYSVALLFIIAVFFAISAILLDKNNQLSFKNSFGSTDYNLKSSFEALNDIHSRLVNTYNRQIYDRICYKSLDHVDNSQETDEFHIYTELEKYRQFMCKYIRIENHSSIISASDKIEACMQESEFYSLNLQTALNTFECNFEPICVRRTWRPQLLDDLNSKVIDEEESSQKPNIKTIKLSHMNSNYRNDDDFEGFFFVYKYFKRVTRFIYVFLLW</sequence>
<feature type="compositionally biased region" description="Basic and acidic residues" evidence="1">
    <location>
        <begin position="990"/>
        <end position="1000"/>
    </location>
</feature>